<accession>A8W8Y8</accession>
<evidence type="ECO:0000313" key="12">
    <source>
        <dbReference type="EMBL" id="ABW90147.1"/>
    </source>
</evidence>
<keyword evidence="10" id="KW-0472">Membrane</keyword>
<comment type="catalytic activity">
    <reaction evidence="9">
        <text>DNA(n) + a 2'-deoxyribonucleoside 5'-triphosphate = DNA(n+1) + diphosphate</text>
        <dbReference type="Rhea" id="RHEA:22508"/>
        <dbReference type="Rhea" id="RHEA-COMP:17339"/>
        <dbReference type="Rhea" id="RHEA-COMP:17340"/>
        <dbReference type="ChEBI" id="CHEBI:33019"/>
        <dbReference type="ChEBI" id="CHEBI:61560"/>
        <dbReference type="ChEBI" id="CHEBI:173112"/>
        <dbReference type="EC" id="2.7.7.7"/>
    </reaction>
</comment>
<dbReference type="EMBL" id="EU200449">
    <property type="protein sequence ID" value="ABW90147.1"/>
    <property type="molecule type" value="Genomic_DNA"/>
</dbReference>
<proteinExistence type="inferred from homology"/>
<geneLocation type="plasmid" evidence="12">
    <name>unnamed</name>
</geneLocation>
<dbReference type="Pfam" id="PF03175">
    <property type="entry name" value="DNA_pol_B_2"/>
    <property type="match status" value="1"/>
</dbReference>
<feature type="transmembrane region" description="Helical" evidence="10">
    <location>
        <begin position="111"/>
        <end position="131"/>
    </location>
</feature>
<dbReference type="InterPro" id="IPR043502">
    <property type="entry name" value="DNA/RNA_pol_sf"/>
</dbReference>
<dbReference type="Gene3D" id="3.90.1600.10">
    <property type="entry name" value="Palm domain of DNA polymerase"/>
    <property type="match status" value="2"/>
</dbReference>
<sequence length="1360" mass="157434">MSDDASAIAAGGGAASALIKSIPNASISTKTIGGTAVSIGVTAGVKIGVHVGNKCIENDSMSKAIESLDESVKTHPYAEPTPDRIPSPDPNWINSPLENDSIPLIDILGDLISLNILEIFLLLCILLLLIIKNNLNKGSLNKMIWKVINKFVPKIYQDKINNIIKTGKEYNNKINNIIIYVLILIIILLILGNLITCNELYNNIDKYVLVYNYQINKKFLFLICVNKNLWSNNNNISLRNNINNVNLIRDCISKREYSLNQNSNTNNREININNLDKYHKEDLEKLYNFGLTNPDFVKNNIEFLNIMETLERRFDKSNDLKNDRIKQRKMKFNDGYIEVGEFKNIVLLTDDLSPIGDVQTIENEQDHILNESFNIYNMLEYKKRFEQILLNYCKEGKTYKMIFKVNLINVEISGIGEIQSKTTPSFLIHRHSNIDYILIKFSNSIMDLLFQYNIADRVNINIFIKEWIDSAELKNIASLYPILNKKENSIVSKYLDKLNKNITDNVIDKTQLGLLGITRKSKSSLLVKGLNYGNIITNDNLVSTYDKMINNNYSLNDNDNENYNRLNQENKLLDVKYYKLSYGSIQSKKEYIIKVSNVDNITNEVSAYIEVKENNIIKLIKVEEWVDNIKYNQSEFTKNENKDIICIRNIKGSSQKMTFVNNQLENIEYKYNCKLLEESRLDLDKNLKIGTFDFETYLDKNQNAIPYYIGCRTGDKKVFYKYSDYLNVDEMVLKFILDLMVIENHNRFYYAHNLSDFDGMFVLKSLINTSKSHDLKIKVLSKNDGTIISLEIKKILINKKIIKITLLDSLHLLPFSLRDLGKVFSLKKNSFYNETKNIIGKGNFPHDFIQKLGIDKALEYKGLVPDIKYFDNLSEEDYITEIVNRIKNEENGVWDCEKELLKYLNGDIDTLYSVMYTFGEFIFDKFNINITRIRTYSGLAFLIYTSRYYDSIKKPIFLTTGKIDNYIRNAYYGGIVDSWTFYSEKPLFKYDFKSHYPNQMRNNPMPGGLPIFSTETNLDLIFGFVRAEVTAPSEKELRVAILPIKGPNGELITFRGAVECTWFSEELKNAETYGYKIKVKDCLQFEKVYNLFDDFVNEFYNLKTEAEMNRDEISRLIYKLILNSLSGRWGLRDLNTEMKVIESKELNFLNKTENVDTLFESNRLSLIKSHGPLDPEVVDLFSKENLIENKKITPFIEDKDKPWGKNKSAVQLSAAITAYGRISMSKVKNISDNLYFGGDTDSFILEKPLDSSMIGKKLGQAELEQVIVEAFFHSKKSYLIINDKNETIIKMKGINKPNLKLNYNKFVQLFKGEDIKIKQLEFRKDYKNMNVKIHYIYKTIKGIKDINIINQIKNKFKEDT</sequence>
<keyword evidence="6" id="KW-0235">DNA replication</keyword>
<evidence type="ECO:0000256" key="10">
    <source>
        <dbReference type="SAM" id="Phobius"/>
    </source>
</evidence>
<keyword evidence="8" id="KW-0238">DNA-binding</keyword>
<evidence type="ECO:0000256" key="8">
    <source>
        <dbReference type="ARBA" id="ARBA00023125"/>
    </source>
</evidence>
<dbReference type="GO" id="GO:0005739">
    <property type="term" value="C:mitochondrion"/>
    <property type="evidence" value="ECO:0007669"/>
    <property type="project" value="InterPro"/>
</dbReference>
<dbReference type="GO" id="GO:0000166">
    <property type="term" value="F:nucleotide binding"/>
    <property type="evidence" value="ECO:0007669"/>
    <property type="project" value="InterPro"/>
</dbReference>
<dbReference type="SUPFAM" id="SSF56672">
    <property type="entry name" value="DNA/RNA polymerases"/>
    <property type="match status" value="1"/>
</dbReference>
<name>A8W8Y8_PLEOS</name>
<dbReference type="InterPro" id="IPR023211">
    <property type="entry name" value="DNA_pol_palm_dom_sf"/>
</dbReference>
<keyword evidence="7" id="KW-0239">DNA-directed DNA polymerase</keyword>
<keyword evidence="10" id="KW-0812">Transmembrane</keyword>
<dbReference type="InterPro" id="IPR004868">
    <property type="entry name" value="DNA-dir_DNA_pol_B_mt/vir"/>
</dbReference>
<dbReference type="EC" id="2.7.7.7" evidence="2"/>
<evidence type="ECO:0000256" key="2">
    <source>
        <dbReference type="ARBA" id="ARBA00012417"/>
    </source>
</evidence>
<dbReference type="Gene3D" id="3.30.420.10">
    <property type="entry name" value="Ribonuclease H-like superfamily/Ribonuclease H"/>
    <property type="match status" value="1"/>
</dbReference>
<keyword evidence="12" id="KW-0496">Mitochondrion</keyword>
<dbReference type="SUPFAM" id="SSF53098">
    <property type="entry name" value="Ribonuclease H-like"/>
    <property type="match status" value="1"/>
</dbReference>
<evidence type="ECO:0000259" key="11">
    <source>
        <dbReference type="Pfam" id="PF03175"/>
    </source>
</evidence>
<evidence type="ECO:0000256" key="5">
    <source>
        <dbReference type="ARBA" id="ARBA00022695"/>
    </source>
</evidence>
<dbReference type="GO" id="GO:0003677">
    <property type="term" value="F:DNA binding"/>
    <property type="evidence" value="ECO:0007669"/>
    <property type="project" value="UniProtKB-KW"/>
</dbReference>
<dbReference type="GO" id="GO:0006260">
    <property type="term" value="P:DNA replication"/>
    <property type="evidence" value="ECO:0007669"/>
    <property type="project" value="UniProtKB-KW"/>
</dbReference>
<geneLocation type="mitochondrion" evidence="12"/>
<keyword evidence="4" id="KW-0808">Transferase</keyword>
<evidence type="ECO:0000256" key="1">
    <source>
        <dbReference type="ARBA" id="ARBA00005755"/>
    </source>
</evidence>
<organism evidence="12">
    <name type="scientific">Pleurotus ostreatus</name>
    <name type="common">Oyster mushroom</name>
    <name type="synonym">White-rot fungus</name>
    <dbReference type="NCBI Taxonomy" id="5322"/>
    <lineage>
        <taxon>Eukaryota</taxon>
        <taxon>Fungi</taxon>
        <taxon>Dikarya</taxon>
        <taxon>Basidiomycota</taxon>
        <taxon>Agaricomycotina</taxon>
        <taxon>Agaricomycetes</taxon>
        <taxon>Agaricomycetidae</taxon>
        <taxon>Agaricales</taxon>
        <taxon>Pleurotineae</taxon>
        <taxon>Pleurotaceae</taxon>
        <taxon>Pleurotus</taxon>
    </lineage>
</organism>
<dbReference type="GO" id="GO:0003887">
    <property type="term" value="F:DNA-directed DNA polymerase activity"/>
    <property type="evidence" value="ECO:0007669"/>
    <property type="project" value="UniProtKB-KW"/>
</dbReference>
<reference evidence="12" key="1">
    <citation type="journal article" date="2008" name="FEMS Microbiol. Lett.">
        <title>The mitochondrial genome of the Basidiomycete fungus Pleurotus ostreatus (oyster mushroom).</title>
        <authorList>
            <person name="Wang Y."/>
            <person name="Zeng F."/>
            <person name="Hon C.C."/>
            <person name="Zhang Y."/>
            <person name="Leung F.C."/>
        </authorList>
    </citation>
    <scope>NUCLEOTIDE SEQUENCE</scope>
    <source>
        <plasmid evidence="12">unnamed</plasmid>
    </source>
</reference>
<dbReference type="PANTHER" id="PTHR33568">
    <property type="entry name" value="DNA POLYMERASE"/>
    <property type="match status" value="1"/>
</dbReference>
<dbReference type="PANTHER" id="PTHR33568:SF3">
    <property type="entry name" value="DNA-DIRECTED DNA POLYMERASE"/>
    <property type="match status" value="1"/>
</dbReference>
<keyword evidence="12" id="KW-0614">Plasmid</keyword>
<dbReference type="VEuPathDB" id="FungiDB:TMP_postPC9_7"/>
<keyword evidence="5" id="KW-0548">Nucleotidyltransferase</keyword>
<keyword evidence="10" id="KW-1133">Transmembrane helix</keyword>
<evidence type="ECO:0000256" key="3">
    <source>
        <dbReference type="ARBA" id="ARBA00014385"/>
    </source>
</evidence>
<dbReference type="InterPro" id="IPR012337">
    <property type="entry name" value="RNaseH-like_sf"/>
</dbReference>
<comment type="similarity">
    <text evidence="1">Belongs to the DNA polymerase type-B family.</text>
</comment>
<evidence type="ECO:0000256" key="9">
    <source>
        <dbReference type="ARBA" id="ARBA00049244"/>
    </source>
</evidence>
<evidence type="ECO:0000256" key="6">
    <source>
        <dbReference type="ARBA" id="ARBA00022705"/>
    </source>
</evidence>
<evidence type="ECO:0000256" key="4">
    <source>
        <dbReference type="ARBA" id="ARBA00022679"/>
    </source>
</evidence>
<evidence type="ECO:0000256" key="7">
    <source>
        <dbReference type="ARBA" id="ARBA00022932"/>
    </source>
</evidence>
<feature type="domain" description="DNA-directed DNA polymerase family B mitochondria/virus" evidence="11">
    <location>
        <begin position="740"/>
        <end position="1227"/>
    </location>
</feature>
<feature type="transmembrane region" description="Helical" evidence="10">
    <location>
        <begin position="177"/>
        <end position="195"/>
    </location>
</feature>
<protein>
    <recommendedName>
        <fullName evidence="3">Probable DNA polymerase</fullName>
        <ecNumber evidence="2">2.7.7.7</ecNumber>
    </recommendedName>
</protein>
<dbReference type="InterPro" id="IPR036397">
    <property type="entry name" value="RNaseH_sf"/>
</dbReference>